<geneLocation type="plasmid" evidence="2 3">
    <name>pDSJ09</name>
</geneLocation>
<feature type="transmembrane region" description="Helical" evidence="1">
    <location>
        <begin position="36"/>
        <end position="59"/>
    </location>
</feature>
<organism evidence="2 3">
    <name type="scientific">Pantoea stewartii subsp. stewartii DC283</name>
    <dbReference type="NCBI Taxonomy" id="660596"/>
    <lineage>
        <taxon>Bacteria</taxon>
        <taxon>Pseudomonadati</taxon>
        <taxon>Pseudomonadota</taxon>
        <taxon>Gammaproteobacteria</taxon>
        <taxon>Enterobacterales</taxon>
        <taxon>Erwiniaceae</taxon>
        <taxon>Pantoea</taxon>
    </lineage>
</organism>
<gene>
    <name evidence="2" type="ORF">DSJ_24440</name>
</gene>
<evidence type="ECO:0000313" key="2">
    <source>
        <dbReference type="EMBL" id="ARF52396.1"/>
    </source>
</evidence>
<dbReference type="InterPro" id="IPR032637">
    <property type="entry name" value="Phage_holin-like"/>
</dbReference>
<keyword evidence="1" id="KW-0812">Transmembrane</keyword>
<keyword evidence="1" id="KW-0472">Membrane</keyword>
<feature type="transmembrane region" description="Helical" evidence="1">
    <location>
        <begin position="71"/>
        <end position="88"/>
    </location>
</feature>
<accession>A0ABN4Z7Q1</accession>
<dbReference type="Pfam" id="PF16931">
    <property type="entry name" value="Phage_holin_8"/>
    <property type="match status" value="1"/>
</dbReference>
<dbReference type="RefSeq" id="WP_044242612.1">
    <property type="nucleotide sequence ID" value="NZ_AHIE01000028.1"/>
</dbReference>
<keyword evidence="2" id="KW-0614">Plasmid</keyword>
<keyword evidence="1" id="KW-1133">Transmembrane helix</keyword>
<sequence length="107" mass="11530">MINIIKDLYGPEVIAALSGSLLFNISQKNFYGLKKFIVFMVSFSMGIVGAENVASILNAYLPAEISPSREIGAFICSSLIVTVIMNVISKMENGSDKKNNLKGGGHE</sequence>
<proteinExistence type="predicted"/>
<dbReference type="Proteomes" id="UP000192380">
    <property type="component" value="Plasmid pDSJ09"/>
</dbReference>
<name>A0ABN4Z7Q1_PANSE</name>
<dbReference type="EMBL" id="CP017590">
    <property type="protein sequence ID" value="ARF52396.1"/>
    <property type="molecule type" value="Genomic_DNA"/>
</dbReference>
<keyword evidence="3" id="KW-1185">Reference proteome</keyword>
<reference evidence="2 3" key="1">
    <citation type="submission" date="2016-10" db="EMBL/GenBank/DDBJ databases">
        <title>Complete Genome Assembly of Pantoea stewartii subsp. stewartii DC283, a Corn Pathogen.</title>
        <authorList>
            <person name="Duong D.A."/>
            <person name="Stevens A.M."/>
            <person name="Jensen R.V."/>
        </authorList>
    </citation>
    <scope>NUCLEOTIDE SEQUENCE [LARGE SCALE GENOMIC DNA]</scope>
    <source>
        <strain evidence="2 3">DC283</strain>
        <plasmid evidence="2 3">pDSJ09</plasmid>
    </source>
</reference>
<evidence type="ECO:0000313" key="3">
    <source>
        <dbReference type="Proteomes" id="UP000192380"/>
    </source>
</evidence>
<protein>
    <submittedName>
        <fullName evidence="2">Uncharacterized protein</fullName>
    </submittedName>
</protein>
<evidence type="ECO:0000256" key="1">
    <source>
        <dbReference type="SAM" id="Phobius"/>
    </source>
</evidence>